<dbReference type="InterPro" id="IPR050250">
    <property type="entry name" value="Macrolide_Exporter_MacB"/>
</dbReference>
<feature type="transmembrane region" description="Helical" evidence="6">
    <location>
        <begin position="459"/>
        <end position="486"/>
    </location>
</feature>
<dbReference type="EMBL" id="JAHESF010000058">
    <property type="protein sequence ID" value="MBT1701125.1"/>
    <property type="molecule type" value="Genomic_DNA"/>
</dbReference>
<dbReference type="PANTHER" id="PTHR30572:SF18">
    <property type="entry name" value="ABC-TYPE MACROLIDE FAMILY EXPORT SYSTEM PERMEASE COMPONENT 2"/>
    <property type="match status" value="1"/>
</dbReference>
<evidence type="ECO:0000259" key="7">
    <source>
        <dbReference type="Pfam" id="PF02687"/>
    </source>
</evidence>
<evidence type="ECO:0000256" key="1">
    <source>
        <dbReference type="ARBA" id="ARBA00004651"/>
    </source>
</evidence>
<evidence type="ECO:0000313" key="10">
    <source>
        <dbReference type="Proteomes" id="UP001319200"/>
    </source>
</evidence>
<feature type="transmembrane region" description="Helical" evidence="6">
    <location>
        <begin position="366"/>
        <end position="387"/>
    </location>
</feature>
<comment type="caution">
    <text evidence="9">The sequence shown here is derived from an EMBL/GenBank/DDBJ whole genome shotgun (WGS) entry which is preliminary data.</text>
</comment>
<dbReference type="Proteomes" id="UP001319200">
    <property type="component" value="Unassembled WGS sequence"/>
</dbReference>
<proteinExistence type="predicted"/>
<evidence type="ECO:0000256" key="4">
    <source>
        <dbReference type="ARBA" id="ARBA00022989"/>
    </source>
</evidence>
<keyword evidence="2" id="KW-1003">Cell membrane</keyword>
<feature type="transmembrane region" description="Helical" evidence="6">
    <location>
        <begin position="842"/>
        <end position="862"/>
    </location>
</feature>
<keyword evidence="5 6" id="KW-0472">Membrane</keyword>
<evidence type="ECO:0000256" key="2">
    <source>
        <dbReference type="ARBA" id="ARBA00022475"/>
    </source>
</evidence>
<reference evidence="9 10" key="1">
    <citation type="submission" date="2021-05" db="EMBL/GenBank/DDBJ databases">
        <title>A Polyphasic approach of four new species of the genus Ohtaekwangia: Ohtaekwangia histidinii sp. nov., Ohtaekwangia cretensis sp. nov., Ohtaekwangia indiensis sp. nov., Ohtaekwangia reichenbachii sp. nov. from diverse environment.</title>
        <authorList>
            <person name="Octaviana S."/>
        </authorList>
    </citation>
    <scope>NUCLEOTIDE SEQUENCE [LARGE SCALE GENOMIC DNA]</scope>
    <source>
        <strain evidence="9 10">PWU4</strain>
    </source>
</reference>
<protein>
    <submittedName>
        <fullName evidence="9">ABC transporter permease</fullName>
    </submittedName>
</protein>
<dbReference type="InterPro" id="IPR047699">
    <property type="entry name" value="Permease_put_prefix"/>
</dbReference>
<evidence type="ECO:0000256" key="6">
    <source>
        <dbReference type="SAM" id="Phobius"/>
    </source>
</evidence>
<dbReference type="GO" id="GO:0022857">
    <property type="term" value="F:transmembrane transporter activity"/>
    <property type="evidence" value="ECO:0007669"/>
    <property type="project" value="TreeGrafter"/>
</dbReference>
<dbReference type="PANTHER" id="PTHR30572">
    <property type="entry name" value="MEMBRANE COMPONENT OF TRANSPORTER-RELATED"/>
    <property type="match status" value="1"/>
</dbReference>
<feature type="domain" description="MacB-like periplasmic core" evidence="8">
    <location>
        <begin position="96"/>
        <end position="322"/>
    </location>
</feature>
<name>A0AAP2GSG5_9BACT</name>
<dbReference type="InterPro" id="IPR003838">
    <property type="entry name" value="ABC3_permease_C"/>
</dbReference>
<organism evidence="9 10">
    <name type="scientific">Chryseosolibacter histidini</name>
    <dbReference type="NCBI Taxonomy" id="2782349"/>
    <lineage>
        <taxon>Bacteria</taxon>
        <taxon>Pseudomonadati</taxon>
        <taxon>Bacteroidota</taxon>
        <taxon>Cytophagia</taxon>
        <taxon>Cytophagales</taxon>
        <taxon>Chryseotaleaceae</taxon>
        <taxon>Chryseosolibacter</taxon>
    </lineage>
</organism>
<feature type="transmembrane region" description="Helical" evidence="6">
    <location>
        <begin position="507"/>
        <end position="527"/>
    </location>
</feature>
<evidence type="ECO:0000259" key="8">
    <source>
        <dbReference type="Pfam" id="PF12704"/>
    </source>
</evidence>
<dbReference type="NCBIfam" id="NF038404">
    <property type="entry name" value="perm_prefix_2"/>
    <property type="match status" value="1"/>
</dbReference>
<dbReference type="GO" id="GO:0005886">
    <property type="term" value="C:plasma membrane"/>
    <property type="evidence" value="ECO:0007669"/>
    <property type="project" value="UniProtKB-SubCell"/>
</dbReference>
<feature type="transmembrane region" description="Helical" evidence="6">
    <location>
        <begin position="808"/>
        <end position="827"/>
    </location>
</feature>
<feature type="transmembrane region" description="Helical" evidence="6">
    <location>
        <begin position="416"/>
        <end position="439"/>
    </location>
</feature>
<gene>
    <name evidence="9" type="ORF">KK083_29805</name>
</gene>
<dbReference type="Pfam" id="PF02687">
    <property type="entry name" value="FtsX"/>
    <property type="match status" value="2"/>
</dbReference>
<dbReference type="Pfam" id="PF12704">
    <property type="entry name" value="MacB_PCD"/>
    <property type="match status" value="1"/>
</dbReference>
<keyword evidence="3 6" id="KW-0812">Transmembrane</keyword>
<accession>A0AAP2GSG5</accession>
<comment type="subcellular location">
    <subcellularLocation>
        <location evidence="1">Cell membrane</location>
        <topology evidence="1">Multi-pass membrane protein</topology>
    </subcellularLocation>
</comment>
<evidence type="ECO:0000256" key="3">
    <source>
        <dbReference type="ARBA" id="ARBA00022692"/>
    </source>
</evidence>
<evidence type="ECO:0000313" key="9">
    <source>
        <dbReference type="EMBL" id="MBT1701125.1"/>
    </source>
</evidence>
<sequence>MVNASPPKWADRFLEWYCNPALLEEIQGDAHELYYRAIKSGNRYLANLQFIWNVLRFFRWKNIKRSKRSNTNRSVMMYQNYFTVFRRGFIKQKGYSFLNVLGLAIGIACFLLISFYIRDEFSYDRFHTKADRIYRVHEIFESDGVGERSASLPFPTAEALRNDYEGQVVQAVRFFNFQAPTIAVATTTPDNIKEFNEPRLFFTDSVFFDVFDFDLVKGDKKTALAHTHSIVLTESMAQKYFKGEDAVGKFLRLQGSTNLLVTGILKDVPANAHFQFDFLVSFETLKEFYNGSMPPSWYWNPCWTYLLLKDRHDATTLQAAMPAFVQKYFPEFVRNDITLELFPLTDIHLKSHMDYEIQPNSSLTTIYVFASIALFVLLIACINFVNLSTAQAAKRAKEVGMRKTLGSQKMQLVTQFLFESILLCLLSVAIAVLIVVFALPFFNSFAEKDISPMVLFQPFYLGLLMALPLTVGIVSGAYPAFVLSSFKPITALKSNLSRERGAAFRKVLVVVQFSLSIILLIGTGVAMDQLNMLRKSDAGFAKENVIMIPVLRSPVSTNYEALKTELLRNPNTISVTAIEEVLGAKHQVGNYLIEGLTESKPYPRLNIRHDFLKTFNIPLAAGRDYSEDIVTDDSLALLVNEEFVRQMGWTSNEAAIGKTFGNRSNRKIVGVVKDFNFTSKHQPIRPLVLDLNTNPRAFELFIKYLAVRIKSNDVPATLEWLQEKWKTQIPGWPFEYFFLENNLENLYKNENKLSKITLVFSCLSIFVACLGLFGLSTFTVEQRKKEMSIRKVLGSSDSEIFMLFSKRFFVLILIANILAFPLAYLLMKQWLSSFAYQVSIDFTLFLVAALIAIGIAFVTICYQALHAARSNPAEVLKNE</sequence>
<evidence type="ECO:0000256" key="5">
    <source>
        <dbReference type="ARBA" id="ARBA00023136"/>
    </source>
</evidence>
<dbReference type="AlphaFoldDB" id="A0AAP2GSG5"/>
<keyword evidence="10" id="KW-1185">Reference proteome</keyword>
<feature type="transmembrane region" description="Helical" evidence="6">
    <location>
        <begin position="95"/>
        <end position="117"/>
    </location>
</feature>
<feature type="domain" description="ABC3 transporter permease C-terminal" evidence="7">
    <location>
        <begin position="371"/>
        <end position="486"/>
    </location>
</feature>
<feature type="transmembrane region" description="Helical" evidence="6">
    <location>
        <begin position="758"/>
        <end position="780"/>
    </location>
</feature>
<keyword evidence="4 6" id="KW-1133">Transmembrane helix</keyword>
<feature type="domain" description="ABC3 transporter permease C-terminal" evidence="7">
    <location>
        <begin position="759"/>
        <end position="872"/>
    </location>
</feature>
<dbReference type="RefSeq" id="WP_254169812.1">
    <property type="nucleotide sequence ID" value="NZ_JAHESF010000058.1"/>
</dbReference>
<dbReference type="InterPro" id="IPR025857">
    <property type="entry name" value="MacB_PCD"/>
</dbReference>